<reference evidence="14" key="1">
    <citation type="submission" date="2017-02" db="UniProtKB">
        <authorList>
            <consortium name="WormBaseParasite"/>
        </authorList>
    </citation>
    <scope>IDENTIFICATION</scope>
</reference>
<feature type="transmembrane region" description="Helical" evidence="12">
    <location>
        <begin position="103"/>
        <end position="125"/>
    </location>
</feature>
<keyword evidence="4 12" id="KW-0812">Transmembrane</keyword>
<keyword evidence="13" id="KW-1185">Reference proteome</keyword>
<proteinExistence type="predicted"/>
<keyword evidence="9" id="KW-1208">Phospholipid metabolism</keyword>
<dbReference type="InterPro" id="IPR043130">
    <property type="entry name" value="CDP-OH_PTrfase_TM_dom"/>
</dbReference>
<dbReference type="GO" id="GO:0016020">
    <property type="term" value="C:membrane"/>
    <property type="evidence" value="ECO:0007669"/>
    <property type="project" value="UniProtKB-SubCell"/>
</dbReference>
<keyword evidence="6" id="KW-0443">Lipid metabolism</keyword>
<dbReference type="GO" id="GO:0043337">
    <property type="term" value="F:cardiolipin synthase (CMP-forming)"/>
    <property type="evidence" value="ECO:0007669"/>
    <property type="project" value="UniProtKB-EC"/>
</dbReference>
<dbReference type="Pfam" id="PF01066">
    <property type="entry name" value="CDP-OH_P_transf"/>
    <property type="match status" value="1"/>
</dbReference>
<protein>
    <recommendedName>
        <fullName evidence="10">cardiolipin synthase (CMP-forming)</fullName>
        <ecNumber evidence="10">2.7.8.41</ecNumber>
    </recommendedName>
</protein>
<dbReference type="Proteomes" id="UP000036681">
    <property type="component" value="Unplaced"/>
</dbReference>
<dbReference type="PANTHER" id="PTHR14269">
    <property type="entry name" value="CDP-DIACYLGLYCEROL--GLYCEROL-3-PHOSPHATE 3-PHOSPHATIDYLTRANSFERASE-RELATED"/>
    <property type="match status" value="1"/>
</dbReference>
<evidence type="ECO:0000256" key="5">
    <source>
        <dbReference type="ARBA" id="ARBA00022989"/>
    </source>
</evidence>
<name>A0A0M3I8D7_ASCLU</name>
<dbReference type="AlphaFoldDB" id="A0A0M3I8D7"/>
<keyword evidence="5 12" id="KW-1133">Transmembrane helix</keyword>
<dbReference type="GO" id="GO:0032049">
    <property type="term" value="P:cardiolipin biosynthetic process"/>
    <property type="evidence" value="ECO:0007669"/>
    <property type="project" value="TreeGrafter"/>
</dbReference>
<keyword evidence="7 12" id="KW-0472">Membrane</keyword>
<evidence type="ECO:0000256" key="7">
    <source>
        <dbReference type="ARBA" id="ARBA00023136"/>
    </source>
</evidence>
<keyword evidence="3" id="KW-0808">Transferase</keyword>
<evidence type="ECO:0000313" key="14">
    <source>
        <dbReference type="WBParaSite" id="ALUE_0001359401-mRNA-1"/>
    </source>
</evidence>
<keyword evidence="8" id="KW-0594">Phospholipid biosynthesis</keyword>
<evidence type="ECO:0000256" key="8">
    <source>
        <dbReference type="ARBA" id="ARBA00023209"/>
    </source>
</evidence>
<dbReference type="WBParaSite" id="ALUE_0001359401-mRNA-1">
    <property type="protein sequence ID" value="ALUE_0001359401-mRNA-1"/>
    <property type="gene ID" value="ALUE_0001359401"/>
</dbReference>
<evidence type="ECO:0000256" key="9">
    <source>
        <dbReference type="ARBA" id="ARBA00023264"/>
    </source>
</evidence>
<dbReference type="EC" id="2.7.8.41" evidence="10"/>
<evidence type="ECO:0000256" key="6">
    <source>
        <dbReference type="ARBA" id="ARBA00023098"/>
    </source>
</evidence>
<comment type="catalytic activity">
    <reaction evidence="11">
        <text>a CDP-1,2-diacyl-sn-glycerol + a 1,2-diacyl-sn-glycero-3-phospho-(1'-sn-glycerol) = a cardiolipin + CMP + H(+)</text>
        <dbReference type="Rhea" id="RHEA:32931"/>
        <dbReference type="ChEBI" id="CHEBI:15378"/>
        <dbReference type="ChEBI" id="CHEBI:58332"/>
        <dbReference type="ChEBI" id="CHEBI:60377"/>
        <dbReference type="ChEBI" id="CHEBI:62237"/>
        <dbReference type="ChEBI" id="CHEBI:64716"/>
        <dbReference type="EC" id="2.7.8.41"/>
    </reaction>
</comment>
<dbReference type="Gene3D" id="1.20.120.1760">
    <property type="match status" value="1"/>
</dbReference>
<evidence type="ECO:0000256" key="12">
    <source>
        <dbReference type="SAM" id="Phobius"/>
    </source>
</evidence>
<dbReference type="PANTHER" id="PTHR14269:SF60">
    <property type="entry name" value="CARDIOLIPIN SYNTHASE (CMP-FORMING)"/>
    <property type="match status" value="1"/>
</dbReference>
<accession>A0A0M3I8D7</accession>
<dbReference type="InterPro" id="IPR050324">
    <property type="entry name" value="CDP-alcohol_PTase-I"/>
</dbReference>
<evidence type="ECO:0000256" key="2">
    <source>
        <dbReference type="ARBA" id="ARBA00022516"/>
    </source>
</evidence>
<organism evidence="13 14">
    <name type="scientific">Ascaris lumbricoides</name>
    <name type="common">Giant roundworm</name>
    <dbReference type="NCBI Taxonomy" id="6252"/>
    <lineage>
        <taxon>Eukaryota</taxon>
        <taxon>Metazoa</taxon>
        <taxon>Ecdysozoa</taxon>
        <taxon>Nematoda</taxon>
        <taxon>Chromadorea</taxon>
        <taxon>Rhabditida</taxon>
        <taxon>Spirurina</taxon>
        <taxon>Ascaridomorpha</taxon>
        <taxon>Ascaridoidea</taxon>
        <taxon>Ascarididae</taxon>
        <taxon>Ascaris</taxon>
    </lineage>
</organism>
<sequence>MTKTSEKLLFTLIRTKKNTQKCMRIGSLSANILEGISRCLYYYFVRVKFLFIQLRNGIYSLQLDGYIARHVKGQSSLLGSALDPIADKFLVSTLFITLTYVDLIPFLLTAVVILRDLCLVIGGFVKRYRVLMPPITLRRFFDPSISPMKVAPTIASKVNTALQLSLVACSLVSPLFNFVDHPSLTVLWLVYFYR</sequence>
<keyword evidence="2" id="KW-0444">Lipid biosynthesis</keyword>
<evidence type="ECO:0000256" key="4">
    <source>
        <dbReference type="ARBA" id="ARBA00022692"/>
    </source>
</evidence>
<evidence type="ECO:0000313" key="13">
    <source>
        <dbReference type="Proteomes" id="UP000036681"/>
    </source>
</evidence>
<evidence type="ECO:0000256" key="10">
    <source>
        <dbReference type="ARBA" id="ARBA00039001"/>
    </source>
</evidence>
<comment type="subcellular location">
    <subcellularLocation>
        <location evidence="1">Membrane</location>
        <topology evidence="1">Multi-pass membrane protein</topology>
    </subcellularLocation>
</comment>
<evidence type="ECO:0000256" key="1">
    <source>
        <dbReference type="ARBA" id="ARBA00004141"/>
    </source>
</evidence>
<evidence type="ECO:0000256" key="11">
    <source>
        <dbReference type="ARBA" id="ARBA00047433"/>
    </source>
</evidence>
<evidence type="ECO:0000256" key="3">
    <source>
        <dbReference type="ARBA" id="ARBA00022679"/>
    </source>
</evidence>
<dbReference type="InterPro" id="IPR000462">
    <property type="entry name" value="CDP-OH_P_trans"/>
</dbReference>
<dbReference type="GO" id="GO:0005739">
    <property type="term" value="C:mitochondrion"/>
    <property type="evidence" value="ECO:0007669"/>
    <property type="project" value="TreeGrafter"/>
</dbReference>